<protein>
    <recommendedName>
        <fullName evidence="9">Dof zinc finger protein</fullName>
    </recommendedName>
</protein>
<sequence>MLGGGNSEKMVVLSSTTTNNYTAENQKGSSLIASPVILMEKPNQDQQQQQHHPPPHQQQLKCPRCDSSNTKFCYYNNYSLSQPRHFCKACKRYWTRGGTLRNVPVGGGCRKNKRVKRPSSSSSSANEVSSSSFLLASNNPNNHHIDLSSSITSTHQHINPLFYGLPTNASELSLPPYTNLTRVDGASAFDQFNNVLGLGFETSGILGLDHVNSIGNNTNIFKNGSNPILSNYQVGSVVGSSSSSTIASLVASSLQQQNKYISASSGGLKDMQGGGQNGNFGGLFTMENLQTAENVVEGGSAMMKDVKMEGSQQNRFDWNSNIPTQENQIHHQINSSSDPSLWNTNGGSSWLDPSVPSLI</sequence>
<dbReference type="GO" id="GO:0003677">
    <property type="term" value="F:DNA binding"/>
    <property type="evidence" value="ECO:0007669"/>
    <property type="project" value="UniProtKB-UniRule"/>
</dbReference>
<feature type="region of interest" description="Disordered" evidence="10">
    <location>
        <begin position="331"/>
        <end position="359"/>
    </location>
</feature>
<evidence type="ECO:0000256" key="8">
    <source>
        <dbReference type="PROSITE-ProRule" id="PRU00071"/>
    </source>
</evidence>
<dbReference type="Proteomes" id="UP001454036">
    <property type="component" value="Unassembled WGS sequence"/>
</dbReference>
<evidence type="ECO:0000256" key="1">
    <source>
        <dbReference type="ARBA" id="ARBA00022723"/>
    </source>
</evidence>
<evidence type="ECO:0000313" key="12">
    <source>
        <dbReference type="EMBL" id="GAA0153910.1"/>
    </source>
</evidence>
<dbReference type="PANTHER" id="PTHR31992">
    <property type="entry name" value="DOF ZINC FINGER PROTEIN DOF1.4-RELATED"/>
    <property type="match status" value="1"/>
</dbReference>
<keyword evidence="5 8" id="KW-0238">DNA-binding</keyword>
<evidence type="ECO:0000256" key="7">
    <source>
        <dbReference type="ARBA" id="ARBA00023242"/>
    </source>
</evidence>
<dbReference type="Pfam" id="PF02701">
    <property type="entry name" value="Zn_ribbon_Dof"/>
    <property type="match status" value="1"/>
</dbReference>
<evidence type="ECO:0000256" key="10">
    <source>
        <dbReference type="SAM" id="MobiDB-lite"/>
    </source>
</evidence>
<comment type="caution">
    <text evidence="12">The sequence shown here is derived from an EMBL/GenBank/DDBJ whole genome shotgun (WGS) entry which is preliminary data.</text>
</comment>
<feature type="region of interest" description="Disordered" evidence="10">
    <location>
        <begin position="105"/>
        <end position="135"/>
    </location>
</feature>
<keyword evidence="6 9" id="KW-0804">Transcription</keyword>
<dbReference type="PROSITE" id="PS01361">
    <property type="entry name" value="ZF_DOF_1"/>
    <property type="match status" value="1"/>
</dbReference>
<keyword evidence="2 8" id="KW-0863">Zinc-finger</keyword>
<evidence type="ECO:0000256" key="6">
    <source>
        <dbReference type="ARBA" id="ARBA00023163"/>
    </source>
</evidence>
<feature type="domain" description="Dof-type" evidence="11">
    <location>
        <begin position="60"/>
        <end position="114"/>
    </location>
</feature>
<keyword evidence="3 9" id="KW-0862">Zinc</keyword>
<dbReference type="InterPro" id="IPR045174">
    <property type="entry name" value="Dof"/>
</dbReference>
<dbReference type="GO" id="GO:0008270">
    <property type="term" value="F:zinc ion binding"/>
    <property type="evidence" value="ECO:0007669"/>
    <property type="project" value="UniProtKB-KW"/>
</dbReference>
<organism evidence="12 13">
    <name type="scientific">Lithospermum erythrorhizon</name>
    <name type="common">Purple gromwell</name>
    <name type="synonym">Lithospermum officinale var. erythrorhizon</name>
    <dbReference type="NCBI Taxonomy" id="34254"/>
    <lineage>
        <taxon>Eukaryota</taxon>
        <taxon>Viridiplantae</taxon>
        <taxon>Streptophyta</taxon>
        <taxon>Embryophyta</taxon>
        <taxon>Tracheophyta</taxon>
        <taxon>Spermatophyta</taxon>
        <taxon>Magnoliopsida</taxon>
        <taxon>eudicotyledons</taxon>
        <taxon>Gunneridae</taxon>
        <taxon>Pentapetalae</taxon>
        <taxon>asterids</taxon>
        <taxon>lamiids</taxon>
        <taxon>Boraginales</taxon>
        <taxon>Boraginaceae</taxon>
        <taxon>Boraginoideae</taxon>
        <taxon>Lithospermeae</taxon>
        <taxon>Lithospermum</taxon>
    </lineage>
</organism>
<dbReference type="PROSITE" id="PS50884">
    <property type="entry name" value="ZF_DOF_2"/>
    <property type="match status" value="1"/>
</dbReference>
<evidence type="ECO:0000256" key="9">
    <source>
        <dbReference type="RuleBase" id="RU369094"/>
    </source>
</evidence>
<comment type="subcellular location">
    <subcellularLocation>
        <location evidence="8 9">Nucleus</location>
    </subcellularLocation>
</comment>
<reference evidence="12 13" key="1">
    <citation type="submission" date="2024-01" db="EMBL/GenBank/DDBJ databases">
        <title>The complete chloroplast genome sequence of Lithospermum erythrorhizon: insights into the phylogenetic relationship among Boraginaceae species and the maternal lineages of purple gromwells.</title>
        <authorList>
            <person name="Okada T."/>
            <person name="Watanabe K."/>
        </authorList>
    </citation>
    <scope>NUCLEOTIDE SEQUENCE [LARGE SCALE GENOMIC DNA]</scope>
</reference>
<gene>
    <name evidence="12" type="ORF">LIER_12036</name>
</gene>
<accession>A0AAV3PQC6</accession>
<evidence type="ECO:0000256" key="3">
    <source>
        <dbReference type="ARBA" id="ARBA00022833"/>
    </source>
</evidence>
<keyword evidence="7 8" id="KW-0539">Nucleus</keyword>
<evidence type="ECO:0000313" key="13">
    <source>
        <dbReference type="Proteomes" id="UP001454036"/>
    </source>
</evidence>
<dbReference type="AlphaFoldDB" id="A0AAV3PQC6"/>
<comment type="function">
    <text evidence="9">Transcription factor that binds specifically to a 5'-AA[AG]G-3' consensus core sequence.</text>
</comment>
<feature type="compositionally biased region" description="Low complexity" evidence="10">
    <location>
        <begin position="119"/>
        <end position="132"/>
    </location>
</feature>
<keyword evidence="4 9" id="KW-0805">Transcription regulation</keyword>
<feature type="region of interest" description="Disordered" evidence="10">
    <location>
        <begin position="42"/>
        <end position="62"/>
    </location>
</feature>
<evidence type="ECO:0000256" key="4">
    <source>
        <dbReference type="ARBA" id="ARBA00023015"/>
    </source>
</evidence>
<keyword evidence="1 9" id="KW-0479">Metal-binding</keyword>
<dbReference type="GO" id="GO:0003700">
    <property type="term" value="F:DNA-binding transcription factor activity"/>
    <property type="evidence" value="ECO:0007669"/>
    <property type="project" value="UniProtKB-UniRule"/>
</dbReference>
<feature type="compositionally biased region" description="Polar residues" evidence="10">
    <location>
        <begin position="331"/>
        <end position="348"/>
    </location>
</feature>
<evidence type="ECO:0000256" key="5">
    <source>
        <dbReference type="ARBA" id="ARBA00023125"/>
    </source>
</evidence>
<evidence type="ECO:0000259" key="11">
    <source>
        <dbReference type="PROSITE" id="PS50884"/>
    </source>
</evidence>
<proteinExistence type="predicted"/>
<dbReference type="PANTHER" id="PTHR31992:SF141">
    <property type="entry name" value="DOF ZINC FINGER PROTEIN DOF1.4"/>
    <property type="match status" value="1"/>
</dbReference>
<keyword evidence="13" id="KW-1185">Reference proteome</keyword>
<name>A0AAV3PQC6_LITER</name>
<dbReference type="EMBL" id="BAABME010002278">
    <property type="protein sequence ID" value="GAA0153910.1"/>
    <property type="molecule type" value="Genomic_DNA"/>
</dbReference>
<dbReference type="GO" id="GO:0005634">
    <property type="term" value="C:nucleus"/>
    <property type="evidence" value="ECO:0007669"/>
    <property type="project" value="UniProtKB-SubCell"/>
</dbReference>
<evidence type="ECO:0000256" key="2">
    <source>
        <dbReference type="ARBA" id="ARBA00022771"/>
    </source>
</evidence>
<dbReference type="InterPro" id="IPR003851">
    <property type="entry name" value="Znf_Dof"/>
</dbReference>